<feature type="region of interest" description="Disordered" evidence="1">
    <location>
        <begin position="354"/>
        <end position="378"/>
    </location>
</feature>
<dbReference type="KEGG" id="err:DVR09_14845"/>
<reference evidence="3 4" key="1">
    <citation type="submission" date="2018-07" db="EMBL/GenBank/DDBJ databases">
        <title>Genome sequence of Erythrobacter strain YH-07, an antagonistic bacterium isolated from Yellow Sea.</title>
        <authorList>
            <person name="Tang T."/>
            <person name="Liu Q."/>
            <person name="Sun X."/>
        </authorList>
    </citation>
    <scope>NUCLEOTIDE SEQUENCE [LARGE SCALE GENOMIC DNA]</scope>
    <source>
        <strain evidence="3 4">YH-07</strain>
        <plasmid evidence="3 4">unnamed</plasmid>
    </source>
</reference>
<gene>
    <name evidence="3" type="ORF">DVR09_14845</name>
</gene>
<protein>
    <recommendedName>
        <fullName evidence="2">ParB-like N-terminal domain-containing protein</fullName>
    </recommendedName>
</protein>
<dbReference type="GO" id="GO:0007059">
    <property type="term" value="P:chromosome segregation"/>
    <property type="evidence" value="ECO:0007669"/>
    <property type="project" value="TreeGrafter"/>
</dbReference>
<feature type="domain" description="ParB-like N-terminal" evidence="2">
    <location>
        <begin position="12"/>
        <end position="112"/>
    </location>
</feature>
<dbReference type="InterPro" id="IPR036086">
    <property type="entry name" value="ParB/Sulfiredoxin_sf"/>
</dbReference>
<dbReference type="Gene3D" id="1.10.10.2830">
    <property type="match status" value="1"/>
</dbReference>
<dbReference type="EMBL" id="CP031358">
    <property type="protein sequence ID" value="AXK43732.1"/>
    <property type="molecule type" value="Genomic_DNA"/>
</dbReference>
<name>A0A345YII0_9SPHN</name>
<dbReference type="PANTHER" id="PTHR33375:SF7">
    <property type="entry name" value="CHROMOSOME 2-PARTITIONING PROTEIN PARB-RELATED"/>
    <property type="match status" value="1"/>
</dbReference>
<dbReference type="InterPro" id="IPR003115">
    <property type="entry name" value="ParB_N"/>
</dbReference>
<evidence type="ECO:0000256" key="1">
    <source>
        <dbReference type="SAM" id="MobiDB-lite"/>
    </source>
</evidence>
<organism evidence="3 4">
    <name type="scientific">Erythrobacter aureus</name>
    <dbReference type="NCBI Taxonomy" id="2182384"/>
    <lineage>
        <taxon>Bacteria</taxon>
        <taxon>Pseudomonadati</taxon>
        <taxon>Pseudomonadota</taxon>
        <taxon>Alphaproteobacteria</taxon>
        <taxon>Sphingomonadales</taxon>
        <taxon>Erythrobacteraceae</taxon>
        <taxon>Erythrobacter/Porphyrobacter group</taxon>
        <taxon>Erythrobacter</taxon>
    </lineage>
</organism>
<evidence type="ECO:0000259" key="2">
    <source>
        <dbReference type="SMART" id="SM00470"/>
    </source>
</evidence>
<accession>A0A345YII0</accession>
<dbReference type="AlphaFoldDB" id="A0A345YII0"/>
<dbReference type="InterPro" id="IPR050336">
    <property type="entry name" value="Chromosome_partition/occlusion"/>
</dbReference>
<feature type="compositionally biased region" description="Low complexity" evidence="1">
    <location>
        <begin position="354"/>
        <end position="376"/>
    </location>
</feature>
<geneLocation type="plasmid" evidence="3 4">
    <name>unnamed</name>
</geneLocation>
<evidence type="ECO:0000313" key="4">
    <source>
        <dbReference type="Proteomes" id="UP000254508"/>
    </source>
</evidence>
<dbReference type="SMART" id="SM00470">
    <property type="entry name" value="ParB"/>
    <property type="match status" value="1"/>
</dbReference>
<dbReference type="GO" id="GO:0005694">
    <property type="term" value="C:chromosome"/>
    <property type="evidence" value="ECO:0007669"/>
    <property type="project" value="TreeGrafter"/>
</dbReference>
<keyword evidence="3" id="KW-0614">Plasmid</keyword>
<dbReference type="Gene3D" id="3.90.1530.30">
    <property type="match status" value="1"/>
</dbReference>
<evidence type="ECO:0000313" key="3">
    <source>
        <dbReference type="EMBL" id="AXK43732.1"/>
    </source>
</evidence>
<proteinExistence type="predicted"/>
<dbReference type="PANTHER" id="PTHR33375">
    <property type="entry name" value="CHROMOSOME-PARTITIONING PROTEIN PARB-RELATED"/>
    <property type="match status" value="1"/>
</dbReference>
<dbReference type="SUPFAM" id="SSF110849">
    <property type="entry name" value="ParB/Sulfiredoxin"/>
    <property type="match status" value="1"/>
</dbReference>
<dbReference type="Pfam" id="PF02195">
    <property type="entry name" value="ParB_N"/>
    <property type="match status" value="1"/>
</dbReference>
<keyword evidence="4" id="KW-1185">Reference proteome</keyword>
<sequence>MTPVKPNSATEQNITLNLLTEWEGNPRKTRGEAAIEQMSASIDQLGQQAPLIVFQPEGEAGFQVVEGETRRRALNALADRGSIEADAEIRCWVLPADTDEATLKAIAVAANTVREQMNPIEEMEAFLDLAKSGLSLQAIADMFNYGMQTVKQRLALGELVEGARDLVRTGKRTIGWAQAMTVGSPEGQERVVNAILANEGAFPDSASVKAELTRGQIPVSSALFDPQELSDCLACDLFSQDGDHFTDVNKFWERQGQEIQKKIDDLNETHADVKFIDRTRFDDAGWTTGGEEAESTAVIIAYDDGSVEVRTGLIPPAIEEDDGEGDFLADAEDHYGSALELDGNDLDAAEATATAANDGSDADASAAPADAPAKAKVNPLDNATKDTASLLTAQVSAALKIAVASDHRLSMAFVVASTLTRRGPASSMQIAGLPIDTRNHGSQVFTQLQTKRAARDRIVTEAGVAGMTSPAGVIAKLMELEDGLLEQLFAYTVADSIAAGVDEDTMDIFDAVGVDVLAGWQIDEAYLATLNNAQIRVLATEVVETSNQPSPRAARGLVEKAIMEAVDGDALAGNFMSDDASWSPPQVLKAIQNAAARRDQAAAKQEPIAQAA</sequence>
<dbReference type="OrthoDB" id="9813122at2"/>
<dbReference type="SUPFAM" id="SSF109709">
    <property type="entry name" value="KorB DNA-binding domain-like"/>
    <property type="match status" value="1"/>
</dbReference>
<dbReference type="Proteomes" id="UP000254508">
    <property type="component" value="Plasmid unnamed"/>
</dbReference>